<accession>A0A8J4TNN8</accession>
<protein>
    <submittedName>
        <fullName evidence="1">Uncharacterized protein</fullName>
    </submittedName>
</protein>
<evidence type="ECO:0000313" key="2">
    <source>
        <dbReference type="Proteomes" id="UP000748531"/>
    </source>
</evidence>
<proteinExistence type="predicted"/>
<evidence type="ECO:0000313" key="1">
    <source>
        <dbReference type="EMBL" id="KAF5406062.1"/>
    </source>
</evidence>
<dbReference type="EMBL" id="LUCH01000110">
    <property type="protein sequence ID" value="KAF5406062.1"/>
    <property type="molecule type" value="Genomic_DNA"/>
</dbReference>
<keyword evidence="2" id="KW-1185">Reference proteome</keyword>
<dbReference type="Proteomes" id="UP000748531">
    <property type="component" value="Unassembled WGS sequence"/>
</dbReference>
<organism evidence="1 2">
    <name type="scientific">Paragonimus heterotremus</name>
    <dbReference type="NCBI Taxonomy" id="100268"/>
    <lineage>
        <taxon>Eukaryota</taxon>
        <taxon>Metazoa</taxon>
        <taxon>Spiralia</taxon>
        <taxon>Lophotrochozoa</taxon>
        <taxon>Platyhelminthes</taxon>
        <taxon>Trematoda</taxon>
        <taxon>Digenea</taxon>
        <taxon>Plagiorchiida</taxon>
        <taxon>Troglotremata</taxon>
        <taxon>Troglotrematidae</taxon>
        <taxon>Paragonimus</taxon>
    </lineage>
</organism>
<name>A0A8J4TNN8_9TREM</name>
<dbReference type="AlphaFoldDB" id="A0A8J4TNN8"/>
<gene>
    <name evidence="1" type="ORF">PHET_00439</name>
</gene>
<sequence length="76" mass="8724">MGPDNFFEKHQHSSLTVKDRVLNLNEAKRFVKLTRTGTYFQVLFRFYRLPSAGKTARAILKALDTMLSHIPGDATR</sequence>
<comment type="caution">
    <text evidence="1">The sequence shown here is derived from an EMBL/GenBank/DDBJ whole genome shotgun (WGS) entry which is preliminary data.</text>
</comment>
<reference evidence="1" key="1">
    <citation type="submission" date="2019-05" db="EMBL/GenBank/DDBJ databases">
        <title>Annotation for the trematode Paragonimus heterotremus.</title>
        <authorList>
            <person name="Choi Y.-J."/>
        </authorList>
    </citation>
    <scope>NUCLEOTIDE SEQUENCE</scope>
    <source>
        <strain evidence="1">LC</strain>
    </source>
</reference>